<dbReference type="PANTHER" id="PTHR13078:SF56">
    <property type="entry name" value="PEROXISOMAL MULTIFUNCTIONAL ENZYME TYPE 2"/>
    <property type="match status" value="1"/>
</dbReference>
<dbReference type="PANTHER" id="PTHR13078">
    <property type="entry name" value="PEROXISOMAL MULTIFUNCTIONAL ENZYME TYPE 2-RELATED"/>
    <property type="match status" value="1"/>
</dbReference>
<sequence>MPDGVPKILRFVEGWGRRAGPVRWSVRDTIAYAVATGADAHNGRALVWESAPGFGALPTFATRFAHDALLRFAAGTQDAGLMSFARAARVRVHRPLPAECDDAVASATLEVAEHTAGRLVLRLAVDTSAGGEPLATSSLDVHFRLPGPKGARRPPPPPQEAGQDGDGWRVEVRETVQPYQAAVFRTLLGPAAGGGLQDAMHIDPAESRKLGLPAPALPGEVTLGIVARLAVGHAARLGAGALRGAAVTYLKPVSDADRLVIGFAPAGDGTVRTRAVNGDGRVALRGELHFHPDPALWEAP</sequence>
<dbReference type="SUPFAM" id="SSF54637">
    <property type="entry name" value="Thioesterase/thiol ester dehydrase-isomerase"/>
    <property type="match status" value="2"/>
</dbReference>
<dbReference type="CDD" id="cd03441">
    <property type="entry name" value="R_hydratase_like"/>
    <property type="match status" value="1"/>
</dbReference>
<dbReference type="RefSeq" id="WP_371952080.1">
    <property type="nucleotide sequence ID" value="NZ_JAXCEI010000010.1"/>
</dbReference>
<accession>A0ABV4QFH1</accession>
<evidence type="ECO:0000256" key="1">
    <source>
        <dbReference type="SAM" id="MobiDB-lite"/>
    </source>
</evidence>
<keyword evidence="3" id="KW-1185">Reference proteome</keyword>
<organism evidence="2 3">
    <name type="scientific">Actinomadura monticuli</name>
    <dbReference type="NCBI Taxonomy" id="3097367"/>
    <lineage>
        <taxon>Bacteria</taxon>
        <taxon>Bacillati</taxon>
        <taxon>Actinomycetota</taxon>
        <taxon>Actinomycetes</taxon>
        <taxon>Streptosporangiales</taxon>
        <taxon>Thermomonosporaceae</taxon>
        <taxon>Actinomadura</taxon>
    </lineage>
</organism>
<dbReference type="Gene3D" id="3.10.129.10">
    <property type="entry name" value="Hotdog Thioesterase"/>
    <property type="match status" value="1"/>
</dbReference>
<evidence type="ECO:0000313" key="3">
    <source>
        <dbReference type="Proteomes" id="UP001569963"/>
    </source>
</evidence>
<dbReference type="InterPro" id="IPR029069">
    <property type="entry name" value="HotDog_dom_sf"/>
</dbReference>
<protein>
    <submittedName>
        <fullName evidence="2">MaoC family dehydratase</fullName>
    </submittedName>
</protein>
<proteinExistence type="predicted"/>
<evidence type="ECO:0000313" key="2">
    <source>
        <dbReference type="EMBL" id="MFA1541925.1"/>
    </source>
</evidence>
<reference evidence="2 3" key="1">
    <citation type="submission" date="2023-11" db="EMBL/GenBank/DDBJ databases">
        <title>Actinomadura monticuli sp. nov., isolated from volcanic ash.</title>
        <authorList>
            <person name="Lee S.D."/>
            <person name="Yang H."/>
            <person name="Kim I.S."/>
        </authorList>
    </citation>
    <scope>NUCLEOTIDE SEQUENCE [LARGE SCALE GENOMIC DNA]</scope>
    <source>
        <strain evidence="2 3">DLS-62</strain>
    </source>
</reference>
<gene>
    <name evidence="2" type="ORF">SM611_23590</name>
</gene>
<comment type="caution">
    <text evidence="2">The sequence shown here is derived from an EMBL/GenBank/DDBJ whole genome shotgun (WGS) entry which is preliminary data.</text>
</comment>
<name>A0ABV4QFH1_9ACTN</name>
<dbReference type="Proteomes" id="UP001569963">
    <property type="component" value="Unassembled WGS sequence"/>
</dbReference>
<feature type="region of interest" description="Disordered" evidence="1">
    <location>
        <begin position="145"/>
        <end position="167"/>
    </location>
</feature>
<dbReference type="EMBL" id="JAXCEI010000010">
    <property type="protein sequence ID" value="MFA1541925.1"/>
    <property type="molecule type" value="Genomic_DNA"/>
</dbReference>